<dbReference type="InterPro" id="IPR001611">
    <property type="entry name" value="Leu-rich_rpt"/>
</dbReference>
<dbReference type="InterPro" id="IPR050216">
    <property type="entry name" value="LRR_domain-containing"/>
</dbReference>
<dbReference type="SUPFAM" id="SSF52058">
    <property type="entry name" value="L domain-like"/>
    <property type="match status" value="1"/>
</dbReference>
<dbReference type="GO" id="GO:0005737">
    <property type="term" value="C:cytoplasm"/>
    <property type="evidence" value="ECO:0007669"/>
    <property type="project" value="TreeGrafter"/>
</dbReference>
<organism>
    <name type="scientific">Culex quinquefasciatus</name>
    <name type="common">Southern house mosquito</name>
    <name type="synonym">Culex pungens</name>
    <dbReference type="NCBI Taxonomy" id="7176"/>
    <lineage>
        <taxon>Eukaryota</taxon>
        <taxon>Metazoa</taxon>
        <taxon>Ecdysozoa</taxon>
        <taxon>Arthropoda</taxon>
        <taxon>Hexapoda</taxon>
        <taxon>Insecta</taxon>
        <taxon>Pterygota</taxon>
        <taxon>Neoptera</taxon>
        <taxon>Endopterygota</taxon>
        <taxon>Diptera</taxon>
        <taxon>Nematocera</taxon>
        <taxon>Culicoidea</taxon>
        <taxon>Culicidae</taxon>
        <taxon>Culicinae</taxon>
        <taxon>Culicini</taxon>
        <taxon>Culex</taxon>
        <taxon>Culex</taxon>
    </lineage>
</organism>
<name>B0W3P1_CULQU</name>
<dbReference type="PANTHER" id="PTHR48051:SF42">
    <property type="entry name" value="LEUCINE-RICH REPEAT-CONTAINING PROTEIN 18-LIKE"/>
    <property type="match status" value="1"/>
</dbReference>
<accession>B0W3P1</accession>
<dbReference type="Pfam" id="PF13855">
    <property type="entry name" value="LRR_8"/>
    <property type="match status" value="1"/>
</dbReference>
<dbReference type="InterPro" id="IPR003591">
    <property type="entry name" value="Leu-rich_rpt_typical-subtyp"/>
</dbReference>
<dbReference type="AlphaFoldDB" id="B0W3P1"/>
<dbReference type="SMART" id="SM00369">
    <property type="entry name" value="LRR_TYP"/>
    <property type="match status" value="2"/>
</dbReference>
<evidence type="ECO:0000313" key="4">
    <source>
        <dbReference type="EnsemblMetazoa" id="CPIJ002057-PA"/>
    </source>
</evidence>
<dbReference type="Gene3D" id="3.80.10.10">
    <property type="entry name" value="Ribonuclease Inhibitor"/>
    <property type="match status" value="1"/>
</dbReference>
<evidence type="ECO:0000256" key="2">
    <source>
        <dbReference type="ARBA" id="ARBA00022737"/>
    </source>
</evidence>
<dbReference type="STRING" id="7176.B0W3P1"/>
<sequence>MNISSIPVDEIKTLKRATILDLSNNVISIINTDFTSLIQLTKIDLSKNKIRSIADDFGNLINLRHLDLYDNQIERLPLSFGRLKKLKYLDLKNNPLNPVFSKIIGTCTDQKDCIEAARKAVAFMADIEQQVIEDRRKERELRELSDVKIPSETTNIVEDVNKPDKRKKTKAKKNSIVKNATEEITSKW</sequence>
<keyword evidence="1" id="KW-0433">Leucine-rich repeat</keyword>
<evidence type="ECO:0000313" key="5">
    <source>
        <dbReference type="Proteomes" id="UP000002320"/>
    </source>
</evidence>
<evidence type="ECO:0000313" key="3">
    <source>
        <dbReference type="EMBL" id="EDS32188.1"/>
    </source>
</evidence>
<dbReference type="OrthoDB" id="1394818at2759"/>
<dbReference type="PRINTS" id="PR00019">
    <property type="entry name" value="LEURICHRPT"/>
</dbReference>
<dbReference type="EnsemblMetazoa" id="CPIJ002057-RA">
    <property type="protein sequence ID" value="CPIJ002057-PA"/>
    <property type="gene ID" value="CPIJ002057"/>
</dbReference>
<dbReference type="SMART" id="SM00365">
    <property type="entry name" value="LRR_SD22"/>
    <property type="match status" value="3"/>
</dbReference>
<keyword evidence="2" id="KW-0677">Repeat</keyword>
<dbReference type="PANTHER" id="PTHR48051">
    <property type="match status" value="1"/>
</dbReference>
<dbReference type="VEuPathDB" id="VectorBase:CQUJHB015471"/>
<keyword evidence="5" id="KW-1185">Reference proteome</keyword>
<dbReference type="KEGG" id="cqu:CpipJ_CPIJ002057"/>
<proteinExistence type="predicted"/>
<dbReference type="EMBL" id="DS231833">
    <property type="protein sequence ID" value="EDS32188.1"/>
    <property type="molecule type" value="Genomic_DNA"/>
</dbReference>
<gene>
    <name evidence="4" type="primary">6032786</name>
    <name evidence="3" type="ORF">CpipJ_CPIJ002057</name>
</gene>
<dbReference type="PROSITE" id="PS51450">
    <property type="entry name" value="LRR"/>
    <property type="match status" value="2"/>
</dbReference>
<reference evidence="4" key="2">
    <citation type="submission" date="2020-05" db="UniProtKB">
        <authorList>
            <consortium name="EnsemblMetazoa"/>
        </authorList>
    </citation>
    <scope>IDENTIFICATION</scope>
    <source>
        <strain evidence="4">JHB</strain>
    </source>
</reference>
<reference evidence="3" key="1">
    <citation type="submission" date="2007-03" db="EMBL/GenBank/DDBJ databases">
        <title>Annotation of Culex pipiens quinquefasciatus.</title>
        <authorList>
            <consortium name="The Broad Institute Genome Sequencing Platform"/>
            <person name="Atkinson P.W."/>
            <person name="Hemingway J."/>
            <person name="Christensen B.M."/>
            <person name="Higgs S."/>
            <person name="Kodira C."/>
            <person name="Hannick L."/>
            <person name="Megy K."/>
            <person name="O'Leary S."/>
            <person name="Pearson M."/>
            <person name="Haas B.J."/>
            <person name="Mauceli E."/>
            <person name="Wortman J.R."/>
            <person name="Lee N.H."/>
            <person name="Guigo R."/>
            <person name="Stanke M."/>
            <person name="Alvarado L."/>
            <person name="Amedeo P."/>
            <person name="Antoine C.H."/>
            <person name="Arensburger P."/>
            <person name="Bidwell S.L."/>
            <person name="Crawford M."/>
            <person name="Camaro F."/>
            <person name="Devon K."/>
            <person name="Engels R."/>
            <person name="Hammond M."/>
            <person name="Howarth C."/>
            <person name="Koehrsen M."/>
            <person name="Lawson D."/>
            <person name="Montgomery P."/>
            <person name="Nene V."/>
            <person name="Nusbaum C."/>
            <person name="Puiu D."/>
            <person name="Romero-Severson J."/>
            <person name="Severson D.W."/>
            <person name="Shumway M."/>
            <person name="Sisk P."/>
            <person name="Stolte C."/>
            <person name="Zeng Q."/>
            <person name="Eisenstadt E."/>
            <person name="Fraser-Liggett C."/>
            <person name="Strausberg R."/>
            <person name="Galagan J."/>
            <person name="Birren B."/>
            <person name="Collins F.H."/>
        </authorList>
    </citation>
    <scope>NUCLEOTIDE SEQUENCE [LARGE SCALE GENOMIC DNA]</scope>
    <source>
        <strain evidence="3">JHB</strain>
    </source>
</reference>
<dbReference type="Proteomes" id="UP000002320">
    <property type="component" value="Unassembled WGS sequence"/>
</dbReference>
<evidence type="ECO:0000256" key="1">
    <source>
        <dbReference type="ARBA" id="ARBA00022614"/>
    </source>
</evidence>
<dbReference type="eggNOG" id="KOG0473">
    <property type="taxonomic scope" value="Eukaryota"/>
</dbReference>
<dbReference type="InParanoid" id="B0W3P1"/>
<dbReference type="InterPro" id="IPR032675">
    <property type="entry name" value="LRR_dom_sf"/>
</dbReference>
<protein>
    <submittedName>
        <fullName evidence="3 4">Uncharacterized protein</fullName>
    </submittedName>
</protein>
<dbReference type="HOGENOM" id="CLU_062247_2_0_1"/>
<dbReference type="VEuPathDB" id="VectorBase:CPIJ002057"/>